<feature type="non-terminal residue" evidence="2">
    <location>
        <position position="179"/>
    </location>
</feature>
<feature type="compositionally biased region" description="Low complexity" evidence="1">
    <location>
        <begin position="99"/>
        <end position="115"/>
    </location>
</feature>
<reference evidence="2" key="1">
    <citation type="submission" date="2020-08" db="EMBL/GenBank/DDBJ databases">
        <title>Multicomponent nature underlies the extraordinary mechanical properties of spider dragline silk.</title>
        <authorList>
            <person name="Kono N."/>
            <person name="Nakamura H."/>
            <person name="Mori M."/>
            <person name="Yoshida Y."/>
            <person name="Ohtoshi R."/>
            <person name="Malay A.D."/>
            <person name="Moran D.A.P."/>
            <person name="Tomita M."/>
            <person name="Numata K."/>
            <person name="Arakawa K."/>
        </authorList>
    </citation>
    <scope>NUCLEOTIDE SEQUENCE</scope>
</reference>
<evidence type="ECO:0000313" key="3">
    <source>
        <dbReference type="Proteomes" id="UP000887013"/>
    </source>
</evidence>
<dbReference type="Proteomes" id="UP000887013">
    <property type="component" value="Unassembled WGS sequence"/>
</dbReference>
<accession>A0A8X6TF18</accession>
<sequence>HNTEKVVYFLLLDRKRRKPAYEDEAESIIRNRSESGKELNTFMLRNEQFFFTSVAFSTSLPCSVPADPPRKRVDTCHLNGRSGPRYSFDMLSDGSPLTPRRYPYGRSRRSSMSSSLHVTSPAVSPLSSPKPTPRGTPEESPLNTPPGSPGMNQPYWKSRLNTIKSSFLGSPRFHRRKMQ</sequence>
<dbReference type="AlphaFoldDB" id="A0A8X6TF18"/>
<feature type="region of interest" description="Disordered" evidence="1">
    <location>
        <begin position="87"/>
        <end position="157"/>
    </location>
</feature>
<gene>
    <name evidence="2" type="primary">Brsk2_5</name>
    <name evidence="2" type="ORF">NPIL_565171</name>
</gene>
<evidence type="ECO:0000256" key="1">
    <source>
        <dbReference type="SAM" id="MobiDB-lite"/>
    </source>
</evidence>
<evidence type="ECO:0000313" key="2">
    <source>
        <dbReference type="EMBL" id="GFT07966.1"/>
    </source>
</evidence>
<protein>
    <submittedName>
        <fullName evidence="2">Uncharacterized protein</fullName>
    </submittedName>
</protein>
<feature type="non-terminal residue" evidence="2">
    <location>
        <position position="1"/>
    </location>
</feature>
<dbReference type="EMBL" id="BMAW01008301">
    <property type="protein sequence ID" value="GFT07966.1"/>
    <property type="molecule type" value="Genomic_DNA"/>
</dbReference>
<feature type="compositionally biased region" description="Polar residues" evidence="1">
    <location>
        <begin position="116"/>
        <end position="127"/>
    </location>
</feature>
<name>A0A8X6TF18_NEPPI</name>
<proteinExistence type="predicted"/>
<comment type="caution">
    <text evidence="2">The sequence shown here is derived from an EMBL/GenBank/DDBJ whole genome shotgun (WGS) entry which is preliminary data.</text>
</comment>
<keyword evidence="3" id="KW-1185">Reference proteome</keyword>
<organism evidence="2 3">
    <name type="scientific">Nephila pilipes</name>
    <name type="common">Giant wood spider</name>
    <name type="synonym">Nephila maculata</name>
    <dbReference type="NCBI Taxonomy" id="299642"/>
    <lineage>
        <taxon>Eukaryota</taxon>
        <taxon>Metazoa</taxon>
        <taxon>Ecdysozoa</taxon>
        <taxon>Arthropoda</taxon>
        <taxon>Chelicerata</taxon>
        <taxon>Arachnida</taxon>
        <taxon>Araneae</taxon>
        <taxon>Araneomorphae</taxon>
        <taxon>Entelegynae</taxon>
        <taxon>Araneoidea</taxon>
        <taxon>Nephilidae</taxon>
        <taxon>Nephila</taxon>
    </lineage>
</organism>
<dbReference type="OrthoDB" id="6433993at2759"/>